<feature type="chain" id="PRO_5001802638" description="Toxin-antitoxin system YwqK family antitoxin" evidence="1">
    <location>
        <begin position="18"/>
        <end position="206"/>
    </location>
</feature>
<gene>
    <name evidence="2" type="ORF">IW15_02065</name>
</gene>
<dbReference type="PANTHER" id="PTHR33706:SF1">
    <property type="entry name" value="TPR REPEAT PROTEIN"/>
    <property type="match status" value="1"/>
</dbReference>
<dbReference type="PANTHER" id="PTHR33706">
    <property type="entry name" value="MORN VARIANT REPEAT PROTEIN"/>
    <property type="match status" value="1"/>
</dbReference>
<dbReference type="Gene3D" id="3.90.930.1">
    <property type="match status" value="2"/>
</dbReference>
<dbReference type="Pfam" id="PF07661">
    <property type="entry name" value="MORN_2"/>
    <property type="match status" value="5"/>
</dbReference>
<evidence type="ECO:0008006" key="4">
    <source>
        <dbReference type="Google" id="ProtNLM"/>
    </source>
</evidence>
<protein>
    <recommendedName>
        <fullName evidence="4">Toxin-antitoxin system YwqK family antitoxin</fullName>
    </recommendedName>
</protein>
<dbReference type="STRING" id="445961.IW15_02065"/>
<evidence type="ECO:0000313" key="2">
    <source>
        <dbReference type="EMBL" id="KFF14250.1"/>
    </source>
</evidence>
<sequence length="206" mass="23561">MKYIFLMLFSASAWASAQKPCGFKDGLQEGNCKHFFDNGQVKEIADWKKGKLEGDAIFYYENGKVQAKGEYKNGYKLKEWAYYDNNGVLQSKEVYRNGQKDIYDNSSTATFYTPSGAITEVSNYKFGKLEGESKLFHEDGKSVKQVGYYQNGLATGKWKVLYPSGKIQRETEFVNDKRDGTRVHYREDGSIEKTEVYKDGKLISTK</sequence>
<accession>A0A086AC36</accession>
<dbReference type="SUPFAM" id="SSF82185">
    <property type="entry name" value="Histone H3 K4-specific methyltransferase SET7/9 N-terminal domain"/>
    <property type="match status" value="2"/>
</dbReference>
<evidence type="ECO:0000313" key="3">
    <source>
        <dbReference type="Proteomes" id="UP000028705"/>
    </source>
</evidence>
<comment type="caution">
    <text evidence="2">The sequence shown here is derived from an EMBL/GenBank/DDBJ whole genome shotgun (WGS) entry which is preliminary data.</text>
</comment>
<proteinExistence type="predicted"/>
<evidence type="ECO:0000256" key="1">
    <source>
        <dbReference type="SAM" id="SignalP"/>
    </source>
</evidence>
<reference evidence="2 3" key="1">
    <citation type="submission" date="2014-07" db="EMBL/GenBank/DDBJ databases">
        <title>Genome of Chryseobacterium soli DSM 19298.</title>
        <authorList>
            <person name="Stropko S.J."/>
            <person name="Pipes S.E."/>
            <person name="Newman J."/>
        </authorList>
    </citation>
    <scope>NUCLEOTIDE SEQUENCE [LARGE SCALE GENOMIC DNA]</scope>
    <source>
        <strain evidence="2 3">DSM 19298</strain>
    </source>
</reference>
<dbReference type="Proteomes" id="UP000028705">
    <property type="component" value="Unassembled WGS sequence"/>
</dbReference>
<dbReference type="OrthoDB" id="959177at2"/>
<dbReference type="AlphaFoldDB" id="A0A086AC36"/>
<name>A0A086AC36_9FLAO</name>
<feature type="signal peptide" evidence="1">
    <location>
        <begin position="1"/>
        <end position="17"/>
    </location>
</feature>
<dbReference type="EMBL" id="JPRH01000001">
    <property type="protein sequence ID" value="KFF14250.1"/>
    <property type="molecule type" value="Genomic_DNA"/>
</dbReference>
<dbReference type="eggNOG" id="COG2849">
    <property type="taxonomic scope" value="Bacteria"/>
</dbReference>
<dbReference type="InterPro" id="IPR011652">
    <property type="entry name" value="MORN_2"/>
</dbReference>
<keyword evidence="3" id="KW-1185">Reference proteome</keyword>
<organism evidence="2 3">
    <name type="scientific">Chryseobacterium soli</name>
    <dbReference type="NCBI Taxonomy" id="445961"/>
    <lineage>
        <taxon>Bacteria</taxon>
        <taxon>Pseudomonadati</taxon>
        <taxon>Bacteroidota</taxon>
        <taxon>Flavobacteriia</taxon>
        <taxon>Flavobacteriales</taxon>
        <taxon>Weeksellaceae</taxon>
        <taxon>Chryseobacterium group</taxon>
        <taxon>Chryseobacterium</taxon>
    </lineage>
</organism>
<keyword evidence="1" id="KW-0732">Signal</keyword>
<dbReference type="RefSeq" id="WP_034708879.1">
    <property type="nucleotide sequence ID" value="NZ_JPRH01000001.1"/>
</dbReference>